<keyword evidence="1" id="KW-1185">Reference proteome</keyword>
<dbReference type="Proteomes" id="UP000695000">
    <property type="component" value="Unplaced"/>
</dbReference>
<protein>
    <submittedName>
        <fullName evidence="2">Uncharacterized protein LOC108569512</fullName>
    </submittedName>
</protein>
<gene>
    <name evidence="2" type="primary">LOC108569512</name>
</gene>
<organism evidence="1 2">
    <name type="scientific">Nicrophorus vespilloides</name>
    <name type="common">Boreal carrion beetle</name>
    <dbReference type="NCBI Taxonomy" id="110193"/>
    <lineage>
        <taxon>Eukaryota</taxon>
        <taxon>Metazoa</taxon>
        <taxon>Ecdysozoa</taxon>
        <taxon>Arthropoda</taxon>
        <taxon>Hexapoda</taxon>
        <taxon>Insecta</taxon>
        <taxon>Pterygota</taxon>
        <taxon>Neoptera</taxon>
        <taxon>Endopterygota</taxon>
        <taxon>Coleoptera</taxon>
        <taxon>Polyphaga</taxon>
        <taxon>Staphyliniformia</taxon>
        <taxon>Silphidae</taxon>
        <taxon>Nicrophorinae</taxon>
        <taxon>Nicrophorus</taxon>
    </lineage>
</organism>
<proteinExistence type="predicted"/>
<evidence type="ECO:0000313" key="1">
    <source>
        <dbReference type="Proteomes" id="UP000695000"/>
    </source>
</evidence>
<evidence type="ECO:0000313" key="2">
    <source>
        <dbReference type="RefSeq" id="XP_017786576.1"/>
    </source>
</evidence>
<sequence length="159" mass="18902">MTMELRKFVPLNWNYESKTIVPSYASEYNTLREEFRNFHVQKIYRVQNVHRYNMFLVRQQHLLALTPENKCYVVRRYVGLTAGQLESALQHNLDKRINGASTAYPSFKKDLTYLTHDKVILAVNVVTTNVDVEDFIPTRDSDFYIEYIIEMVPYKPEQR</sequence>
<name>A0ABM1NIC6_NICVS</name>
<dbReference type="RefSeq" id="XP_017786576.1">
    <property type="nucleotide sequence ID" value="XM_017931087.1"/>
</dbReference>
<dbReference type="Gene3D" id="3.90.228.10">
    <property type="match status" value="1"/>
</dbReference>
<accession>A0ABM1NIC6</accession>
<dbReference type="GeneID" id="108569512"/>
<reference evidence="2" key="1">
    <citation type="submission" date="2025-08" db="UniProtKB">
        <authorList>
            <consortium name="RefSeq"/>
        </authorList>
    </citation>
    <scope>IDENTIFICATION</scope>
    <source>
        <tissue evidence="2">Whole Larva</tissue>
    </source>
</reference>